<evidence type="ECO:0000313" key="2">
    <source>
        <dbReference type="Proteomes" id="UP001165960"/>
    </source>
</evidence>
<accession>A0ACC2U5H1</accession>
<keyword evidence="2" id="KW-1185">Reference proteome</keyword>
<reference evidence="1" key="1">
    <citation type="submission" date="2022-04" db="EMBL/GenBank/DDBJ databases">
        <title>Genome of the entomopathogenic fungus Entomophthora muscae.</title>
        <authorList>
            <person name="Elya C."/>
            <person name="Lovett B.R."/>
            <person name="Lee E."/>
            <person name="Macias A.M."/>
            <person name="Hajek A.E."/>
            <person name="De Bivort B.L."/>
            <person name="Kasson M.T."/>
            <person name="De Fine Licht H.H."/>
            <person name="Stajich J.E."/>
        </authorList>
    </citation>
    <scope>NUCLEOTIDE SEQUENCE</scope>
    <source>
        <strain evidence="1">Berkeley</strain>
    </source>
</reference>
<proteinExistence type="predicted"/>
<evidence type="ECO:0000313" key="1">
    <source>
        <dbReference type="EMBL" id="KAJ9081990.1"/>
    </source>
</evidence>
<dbReference type="Proteomes" id="UP001165960">
    <property type="component" value="Unassembled WGS sequence"/>
</dbReference>
<sequence>MHQDYSIQLLSSTTKNTQPPITVEVSSTKYIGIDKFFGKNKENAINRLDHTAAKLCASRIPHKKWVQEASMRLYKAAANLFATWVGSKTDNQLENWEEFKLDITHNFCVTKCLQDIVIHLSELPQKTTIAAYAKKFEEIHCKIQNPAQADNCQGPDCPGQSAVLLRVD</sequence>
<protein>
    <submittedName>
        <fullName evidence="1">Uncharacterized protein</fullName>
    </submittedName>
</protein>
<comment type="caution">
    <text evidence="1">The sequence shown here is derived from an EMBL/GenBank/DDBJ whole genome shotgun (WGS) entry which is preliminary data.</text>
</comment>
<gene>
    <name evidence="1" type="ORF">DSO57_1008947</name>
</gene>
<organism evidence="1 2">
    <name type="scientific">Entomophthora muscae</name>
    <dbReference type="NCBI Taxonomy" id="34485"/>
    <lineage>
        <taxon>Eukaryota</taxon>
        <taxon>Fungi</taxon>
        <taxon>Fungi incertae sedis</taxon>
        <taxon>Zoopagomycota</taxon>
        <taxon>Entomophthoromycotina</taxon>
        <taxon>Entomophthoromycetes</taxon>
        <taxon>Entomophthorales</taxon>
        <taxon>Entomophthoraceae</taxon>
        <taxon>Entomophthora</taxon>
    </lineage>
</organism>
<dbReference type="EMBL" id="QTSX02001448">
    <property type="protein sequence ID" value="KAJ9081990.1"/>
    <property type="molecule type" value="Genomic_DNA"/>
</dbReference>
<name>A0ACC2U5H1_9FUNG</name>